<keyword evidence="4" id="KW-1185">Reference proteome</keyword>
<evidence type="ECO:0000256" key="2">
    <source>
        <dbReference type="SAM" id="SignalP"/>
    </source>
</evidence>
<reference evidence="4" key="1">
    <citation type="submission" date="2012-06" db="EMBL/GenBank/DDBJ databases">
        <title>The complete genome of Flexibacter litoralis DSM 6794.</title>
        <authorList>
            <person name="Lucas S."/>
            <person name="Copeland A."/>
            <person name="Lapidus A."/>
            <person name="Glavina del Rio T."/>
            <person name="Dalin E."/>
            <person name="Tice H."/>
            <person name="Bruce D."/>
            <person name="Goodwin L."/>
            <person name="Pitluck S."/>
            <person name="Peters L."/>
            <person name="Ovchinnikova G."/>
            <person name="Lu M."/>
            <person name="Kyrpides N."/>
            <person name="Mavromatis K."/>
            <person name="Ivanova N."/>
            <person name="Brettin T."/>
            <person name="Detter J.C."/>
            <person name="Han C."/>
            <person name="Larimer F."/>
            <person name="Land M."/>
            <person name="Hauser L."/>
            <person name="Markowitz V."/>
            <person name="Cheng J.-F."/>
            <person name="Hugenholtz P."/>
            <person name="Woyke T."/>
            <person name="Wu D."/>
            <person name="Spring S."/>
            <person name="Lang E."/>
            <person name="Kopitz M."/>
            <person name="Brambilla E."/>
            <person name="Klenk H.-P."/>
            <person name="Eisen J.A."/>
        </authorList>
    </citation>
    <scope>NUCLEOTIDE SEQUENCE [LARGE SCALE GENOMIC DNA]</scope>
    <source>
        <strain evidence="4">ATCC 23117 / DSM 6794 / NBRC 15988 / NCIMB 1366 / Sio-4</strain>
    </source>
</reference>
<dbReference type="eggNOG" id="COG0457">
    <property type="taxonomic scope" value="Bacteria"/>
</dbReference>
<evidence type="ECO:0000256" key="1">
    <source>
        <dbReference type="SAM" id="Coils"/>
    </source>
</evidence>
<accession>I4AJM4</accession>
<feature type="coiled-coil region" evidence="1">
    <location>
        <begin position="78"/>
        <end position="112"/>
    </location>
</feature>
<name>I4AJM4_BERLS</name>
<dbReference type="SUPFAM" id="SSF48452">
    <property type="entry name" value="TPR-like"/>
    <property type="match status" value="1"/>
</dbReference>
<dbReference type="KEGG" id="fli:Fleli_1760"/>
<feature type="signal peptide" evidence="2">
    <location>
        <begin position="1"/>
        <end position="28"/>
    </location>
</feature>
<dbReference type="EMBL" id="CP003345">
    <property type="protein sequence ID" value="AFM04159.1"/>
    <property type="molecule type" value="Genomic_DNA"/>
</dbReference>
<gene>
    <name evidence="3" type="ordered locus">Fleli_1760</name>
</gene>
<protein>
    <submittedName>
        <fullName evidence="3">Uncharacterized protein</fullName>
    </submittedName>
</protein>
<proteinExistence type="predicted"/>
<dbReference type="InterPro" id="IPR011990">
    <property type="entry name" value="TPR-like_helical_dom_sf"/>
</dbReference>
<dbReference type="HOGENOM" id="CLU_645220_0_0_10"/>
<sequence length="425" mass="48902" precursor="true">MLKNTTMKLLFYKKIFAIFLIVFCTACGAEQANDTEYITTMVSSDTILNILKTENTVVKDSVSFSSYADSVKTILSNLEVSEAQAQELSESMSEMIEKAQSLKKNNQNDEENRGFETFKQDLPKDLSNYLYMKVDSFPQSLLPKNTKLLYIGAATEGEEQYLFGLSNKGNLRKLAKLPADFMFNPSKKTESYYKDGKIFICSEQSYKATIICGIFGFDLSKNMLTLEDETASDFSVESIAKAQKAVEQGKIIEAVNFYEQVTYPHNYMQVETETIHLLKKAYSVLQRLEKEQKYDSATLILESIFEFWGTEFLLNIETPQQLYRLFKSNNFELSQREYIQILEKYGSSLLQSKKYIDAIEINKKLTQITPTSPLAYLQLGNAYYNLERLQDSQNAYKQYKEIIAKTGQKVDKKTLEQIEKRLNEK</sequence>
<feature type="chain" id="PRO_5003685362" evidence="2">
    <location>
        <begin position="29"/>
        <end position="425"/>
    </location>
</feature>
<keyword evidence="2" id="KW-0732">Signal</keyword>
<organism evidence="3 4">
    <name type="scientific">Bernardetia litoralis (strain ATCC 23117 / DSM 6794 / NBRC 15988 / NCIMB 1366 / Fx l1 / Sio-4)</name>
    <name type="common">Flexibacter litoralis</name>
    <dbReference type="NCBI Taxonomy" id="880071"/>
    <lineage>
        <taxon>Bacteria</taxon>
        <taxon>Pseudomonadati</taxon>
        <taxon>Bacteroidota</taxon>
        <taxon>Cytophagia</taxon>
        <taxon>Cytophagales</taxon>
        <taxon>Bernardetiaceae</taxon>
        <taxon>Bernardetia</taxon>
    </lineage>
</organism>
<evidence type="ECO:0000313" key="3">
    <source>
        <dbReference type="EMBL" id="AFM04159.1"/>
    </source>
</evidence>
<dbReference type="Gene3D" id="1.25.40.10">
    <property type="entry name" value="Tetratricopeptide repeat domain"/>
    <property type="match status" value="1"/>
</dbReference>
<dbReference type="Proteomes" id="UP000006054">
    <property type="component" value="Chromosome"/>
</dbReference>
<dbReference type="STRING" id="880071.Fleli_1760"/>
<keyword evidence="1" id="KW-0175">Coiled coil</keyword>
<dbReference type="AlphaFoldDB" id="I4AJM4"/>
<evidence type="ECO:0000313" key="4">
    <source>
        <dbReference type="Proteomes" id="UP000006054"/>
    </source>
</evidence>